<feature type="compositionally biased region" description="Pro residues" evidence="1">
    <location>
        <begin position="1"/>
        <end position="11"/>
    </location>
</feature>
<evidence type="ECO:0000256" key="1">
    <source>
        <dbReference type="SAM" id="MobiDB-lite"/>
    </source>
</evidence>
<feature type="region of interest" description="Disordered" evidence="1">
    <location>
        <begin position="1"/>
        <end position="52"/>
    </location>
</feature>
<evidence type="ECO:0000313" key="3">
    <source>
        <dbReference type="EMBL" id="KAJ7744269.1"/>
    </source>
</evidence>
<evidence type="ECO:0000313" key="4">
    <source>
        <dbReference type="Proteomes" id="UP001215280"/>
    </source>
</evidence>
<feature type="transmembrane region" description="Helical" evidence="2">
    <location>
        <begin position="338"/>
        <end position="361"/>
    </location>
</feature>
<feature type="region of interest" description="Disordered" evidence="1">
    <location>
        <begin position="455"/>
        <end position="627"/>
    </location>
</feature>
<dbReference type="Proteomes" id="UP001215280">
    <property type="component" value="Unassembled WGS sequence"/>
</dbReference>
<feature type="compositionally biased region" description="Low complexity" evidence="1">
    <location>
        <begin position="302"/>
        <end position="320"/>
    </location>
</feature>
<keyword evidence="2" id="KW-1133">Transmembrane helix</keyword>
<feature type="compositionally biased region" description="Polar residues" evidence="1">
    <location>
        <begin position="503"/>
        <end position="513"/>
    </location>
</feature>
<feature type="region of interest" description="Disordered" evidence="1">
    <location>
        <begin position="289"/>
        <end position="324"/>
    </location>
</feature>
<keyword evidence="2" id="KW-0812">Transmembrane</keyword>
<feature type="compositionally biased region" description="Low complexity" evidence="1">
    <location>
        <begin position="461"/>
        <end position="493"/>
    </location>
</feature>
<name>A0AAD7N3M9_9AGAR</name>
<gene>
    <name evidence="3" type="ORF">DFH07DRAFT_1063430</name>
</gene>
<proteinExistence type="predicted"/>
<reference evidence="3" key="1">
    <citation type="submission" date="2023-03" db="EMBL/GenBank/DDBJ databases">
        <title>Massive genome expansion in bonnet fungi (Mycena s.s.) driven by repeated elements and novel gene families across ecological guilds.</title>
        <authorList>
            <consortium name="Lawrence Berkeley National Laboratory"/>
            <person name="Harder C.B."/>
            <person name="Miyauchi S."/>
            <person name="Viragh M."/>
            <person name="Kuo A."/>
            <person name="Thoen E."/>
            <person name="Andreopoulos B."/>
            <person name="Lu D."/>
            <person name="Skrede I."/>
            <person name="Drula E."/>
            <person name="Henrissat B."/>
            <person name="Morin E."/>
            <person name="Kohler A."/>
            <person name="Barry K."/>
            <person name="LaButti K."/>
            <person name="Morin E."/>
            <person name="Salamov A."/>
            <person name="Lipzen A."/>
            <person name="Mereny Z."/>
            <person name="Hegedus B."/>
            <person name="Baldrian P."/>
            <person name="Stursova M."/>
            <person name="Weitz H."/>
            <person name="Taylor A."/>
            <person name="Grigoriev I.V."/>
            <person name="Nagy L.G."/>
            <person name="Martin F."/>
            <person name="Kauserud H."/>
        </authorList>
    </citation>
    <scope>NUCLEOTIDE SEQUENCE</scope>
    <source>
        <strain evidence="3">CBHHK188m</strain>
    </source>
</reference>
<sequence>MKPPVEAPPPIRHTGSFPRHRGVFSPTHQRIAKKAHEAALSPPKAAYVPSSPPAPYLGPECGALRSHKRQRLDGLHSASSMRRSVLAAGADVNLDVAGLAVNAGVGLDVDAGAGNVGVGLEVDVGVGLDSSSSAAASSSMSMSLFPSSSGSSSLSASSTSASPPASSSGPTSVSASTSASSSVTASVSTSASASASASTSASASASTSASASVSASGSTLLSASTSASGSTSTSLSTSALSASQSSIAQTSFLSTSVSPSRSSQIPSSSLQISLSTSISSIAPSTTAHSSFSASSDGGGHLATGTMASSTSGAPSSTNSGVLGQGNSNDSSFARNVDGIIGVSIGGVVALILGVVIVFFACRRFKPRRATGSPVPPTMRQSGGWRSPLEGDDESVAGASGGYTSTSLGHGNASPEGSGESGASDAHGTPAGPMPFAEAGATLRAIEPGAWYGGVEIPPATSSHGHSSQSHSNSGGAVTGSSGSHAVYSSSSPASSPPPPTSSDYVHTKSSSSGLLLDPRPMMPTPPSSYSLLEGEPKGRGAGAGLFGRFRAPRRGGTNPATNVPFTPATIRDPTSPHSGRRPSSLLNPPSPQQAWAAMHVQGWRPSAAQPMPSPALTDDGRAPEGLLRPGLATLLPATHSTRTLGDHVDYSRPIGGRVNVRMESAQTFETISSQDDVSLVS</sequence>
<organism evidence="3 4">
    <name type="scientific">Mycena maculata</name>
    <dbReference type="NCBI Taxonomy" id="230809"/>
    <lineage>
        <taxon>Eukaryota</taxon>
        <taxon>Fungi</taxon>
        <taxon>Dikarya</taxon>
        <taxon>Basidiomycota</taxon>
        <taxon>Agaricomycotina</taxon>
        <taxon>Agaricomycetes</taxon>
        <taxon>Agaricomycetidae</taxon>
        <taxon>Agaricales</taxon>
        <taxon>Marasmiineae</taxon>
        <taxon>Mycenaceae</taxon>
        <taxon>Mycena</taxon>
    </lineage>
</organism>
<dbReference type="EMBL" id="JARJLG010000108">
    <property type="protein sequence ID" value="KAJ7744269.1"/>
    <property type="molecule type" value="Genomic_DNA"/>
</dbReference>
<evidence type="ECO:0000256" key="2">
    <source>
        <dbReference type="SAM" id="Phobius"/>
    </source>
</evidence>
<dbReference type="AlphaFoldDB" id="A0AAD7N3M9"/>
<protein>
    <submittedName>
        <fullName evidence="3">Uncharacterized protein</fullName>
    </submittedName>
</protein>
<feature type="region of interest" description="Disordered" evidence="1">
    <location>
        <begin position="153"/>
        <end position="177"/>
    </location>
</feature>
<feature type="region of interest" description="Disordered" evidence="1">
    <location>
        <begin position="368"/>
        <end position="435"/>
    </location>
</feature>
<feature type="compositionally biased region" description="Low complexity" evidence="1">
    <location>
        <begin position="410"/>
        <end position="423"/>
    </location>
</feature>
<keyword evidence="2" id="KW-0472">Membrane</keyword>
<comment type="caution">
    <text evidence="3">The sequence shown here is derived from an EMBL/GenBank/DDBJ whole genome shotgun (WGS) entry which is preliminary data.</text>
</comment>
<accession>A0AAD7N3M9</accession>
<keyword evidence="4" id="KW-1185">Reference proteome</keyword>